<dbReference type="SUPFAM" id="SSF51126">
    <property type="entry name" value="Pectin lyase-like"/>
    <property type="match status" value="1"/>
</dbReference>
<dbReference type="SMART" id="SM00710">
    <property type="entry name" value="PbH1"/>
    <property type="match status" value="5"/>
</dbReference>
<keyword evidence="7" id="KW-0456">Lyase</keyword>
<evidence type="ECO:0000256" key="10">
    <source>
        <dbReference type="ARBA" id="ARBA00038263"/>
    </source>
</evidence>
<name>A0ABU7Z5P6_9MICO</name>
<dbReference type="InterPro" id="IPR003961">
    <property type="entry name" value="FN3_dom"/>
</dbReference>
<dbReference type="Pfam" id="PF25849">
    <property type="entry name" value="PelX_N"/>
    <property type="match status" value="1"/>
</dbReference>
<keyword evidence="8" id="KW-0378">Hydrolase</keyword>
<evidence type="ECO:0000256" key="4">
    <source>
        <dbReference type="ARBA" id="ARBA00022723"/>
    </source>
</evidence>
<evidence type="ECO:0000313" key="15">
    <source>
        <dbReference type="Proteomes" id="UP001310387"/>
    </source>
</evidence>
<protein>
    <submittedName>
        <fullName evidence="14">Right-handed parallel beta-helix repeat-containing protein</fullName>
    </submittedName>
</protein>
<evidence type="ECO:0000256" key="1">
    <source>
        <dbReference type="ARBA" id="ARBA00001913"/>
    </source>
</evidence>
<dbReference type="Gene3D" id="2.60.40.10">
    <property type="entry name" value="Immunoglobulins"/>
    <property type="match status" value="1"/>
</dbReference>
<evidence type="ECO:0000256" key="5">
    <source>
        <dbReference type="ARBA" id="ARBA00022729"/>
    </source>
</evidence>
<dbReference type="InterPro" id="IPR012334">
    <property type="entry name" value="Pectin_lyas_fold"/>
</dbReference>
<dbReference type="Pfam" id="PF00041">
    <property type="entry name" value="fn3"/>
    <property type="match status" value="1"/>
</dbReference>
<feature type="signal peptide" evidence="12">
    <location>
        <begin position="1"/>
        <end position="28"/>
    </location>
</feature>
<keyword evidence="5 12" id="KW-0732">Signal</keyword>
<feature type="chain" id="PRO_5046512726" evidence="12">
    <location>
        <begin position="29"/>
        <end position="1238"/>
    </location>
</feature>
<evidence type="ECO:0000256" key="3">
    <source>
        <dbReference type="ARBA" id="ARBA00022525"/>
    </source>
</evidence>
<evidence type="ECO:0000256" key="9">
    <source>
        <dbReference type="ARBA" id="ARBA00023326"/>
    </source>
</evidence>
<proteinExistence type="inferred from homology"/>
<keyword evidence="15" id="KW-1185">Reference proteome</keyword>
<dbReference type="Pfam" id="PF13229">
    <property type="entry name" value="Beta_helix"/>
    <property type="match status" value="1"/>
</dbReference>
<evidence type="ECO:0000256" key="7">
    <source>
        <dbReference type="ARBA" id="ARBA00023239"/>
    </source>
</evidence>
<keyword evidence="3" id="KW-0964">Secreted</keyword>
<evidence type="ECO:0000256" key="11">
    <source>
        <dbReference type="SAM" id="MobiDB-lite"/>
    </source>
</evidence>
<dbReference type="PANTHER" id="PTHR40088:SF1">
    <property type="entry name" value="PECTATE LYASE PEL9"/>
    <property type="match status" value="1"/>
</dbReference>
<dbReference type="CDD" id="cd00063">
    <property type="entry name" value="FN3"/>
    <property type="match status" value="1"/>
</dbReference>
<accession>A0ABU7Z5P6</accession>
<sequence>MTPTGKRIRSSLAVLTAAALTATGAVTAAAVGPATALNANDLTPGDFTADFVATEDFTVRATEAKKVTVGDTDRLSDRGEVYTQRLKLNGSGSAEYRSIHFTATEPTELVVQTRSSSGSSDRVLALHDATGEIAQIPALADDSSEPIVTETVDIPAAGDYFLTSPSSGVNVFSAQLGASDPVERAPWADVAAPVIDGVALDPEDPADLEVDYTGLLGDDGGDVAYATLYDASGAKVDQAITGEDGPGGTLTLTPPASGDYEVEVRLTRAGEGEPKTSARVGFDGFSLPLVGPEITGALTSAVDGTDATVSLEWTATDEAETYSVETSQGGADFATAVDGVTSTAVDVPGLTAGATYQVRVVAHRGADAAAGPATDVEVATSVERWQIADVGSNAGSGGQVVDHGDGTITFDAKDSSTKFASSEDGFQYYFTEIDPEEENFTLHATFEVVDGSTKDNQSGFGIIAIDDLVAESSPHRYFNSAGAVVTRYNGGTDDVVNGTPGARFVQGYTGATDDNTAGSRDDSDSEEFDPDYRPEITSGPKFAEGDVYEFTLRRSNTGFHAIWRGAGDGGEDIEVIQYDPDMLLQQNPDTFYVGMATARKIVVDVTSWDFTTIHPDDDEPAQEPPTEYVPTNLSVDVTRTTPEQQLDVPLVADFHGTGQILDAAGDVVVDGLELVPGEQALGTVDLEPGVNELTARATPEGDQPQLGEHEELESFDPVDVPLSITVDSYGEPGESIWVAPDGTADGAGTQDDPLDLHTAVDFAQAGQQIVLTGGTYTPQHNIVAERGRDGTADAPITLMSEPGSRAVLDLGESPDGGLVIRGDWWHVYDLEITGSADKAKPMLVQGHHNVVERVESHHNKDTGIQISGLSAEPPSMWPSHNTILSSVSHNNADTGGNDADGFGVKLTVGEGNVLRYNIAHHNIDDGWDLYAKSTTGPIGTVVVEDSVAYANGFLEDDPTWTGEGNGFKLGGESMPGDHLLRNALSYGNLATGATSNSGPDVRLDGVTSVDNERGVRLETNAGTTAYEASGVISWQNPDSDALGLKQDDTSLLTDPSNYFDGTTADASDGRPASVTADWFVSTDAAAVTPEIAADGSIEMHGLYELTDVAPSDTGARFTPNPDPTTLELLPEVTVPLENLVSPAVTGDAVQSAVLEADPGQWSHEDAAFSYRWLRDGEPLGKKGDAAAYKVKRADVGHELSVEVTAVVEGQEPVAAVSAPVTVEPKDRGVGYGPGGVPW</sequence>
<keyword evidence="8" id="KW-0326">Glycosidase</keyword>
<reference evidence="14" key="2">
    <citation type="submission" date="2024-02" db="EMBL/GenBank/DDBJ databases">
        <authorList>
            <person name="Prathaban M."/>
            <person name="Mythili R."/>
            <person name="Sharmila Devi N."/>
            <person name="Sobanaa M."/>
            <person name="Prathiviraj R."/>
            <person name="Selvin J."/>
        </authorList>
    </citation>
    <scope>NUCLEOTIDE SEQUENCE</scope>
    <source>
        <strain evidence="14">MP1014</strain>
    </source>
</reference>
<comment type="cofactor">
    <cofactor evidence="1">
        <name>Ca(2+)</name>
        <dbReference type="ChEBI" id="CHEBI:29108"/>
    </cofactor>
</comment>
<dbReference type="PROSITE" id="PS50853">
    <property type="entry name" value="FN3"/>
    <property type="match status" value="1"/>
</dbReference>
<keyword evidence="4" id="KW-0479">Metal-binding</keyword>
<comment type="similarity">
    <text evidence="10">Belongs to the polysaccharide lyase 9 family.</text>
</comment>
<dbReference type="Proteomes" id="UP001310387">
    <property type="component" value="Unassembled WGS sequence"/>
</dbReference>
<evidence type="ECO:0000256" key="2">
    <source>
        <dbReference type="ARBA" id="ARBA00004613"/>
    </source>
</evidence>
<evidence type="ECO:0000313" key="14">
    <source>
        <dbReference type="EMBL" id="MEG3614738.1"/>
    </source>
</evidence>
<dbReference type="Gene3D" id="2.160.20.10">
    <property type="entry name" value="Single-stranded right-handed beta-helix, Pectin lyase-like"/>
    <property type="match status" value="1"/>
</dbReference>
<evidence type="ECO:0000256" key="6">
    <source>
        <dbReference type="ARBA" id="ARBA00022837"/>
    </source>
</evidence>
<dbReference type="InterPro" id="IPR039448">
    <property type="entry name" value="Beta_helix"/>
</dbReference>
<feature type="domain" description="Fibronectin type-III" evidence="13">
    <location>
        <begin position="294"/>
        <end position="384"/>
    </location>
</feature>
<evidence type="ECO:0000256" key="12">
    <source>
        <dbReference type="SAM" id="SignalP"/>
    </source>
</evidence>
<dbReference type="InterPro" id="IPR006626">
    <property type="entry name" value="PbH1"/>
</dbReference>
<gene>
    <name evidence="14" type="ORF">V5O49_06335</name>
</gene>
<dbReference type="InterPro" id="IPR036116">
    <property type="entry name" value="FN3_sf"/>
</dbReference>
<dbReference type="PANTHER" id="PTHR40088">
    <property type="entry name" value="PECTATE LYASE (EUROFUNG)"/>
    <property type="match status" value="1"/>
</dbReference>
<organism evidence="14 15">
    <name type="scientific">Isoptericola haloaureus</name>
    <dbReference type="NCBI Taxonomy" id="1542902"/>
    <lineage>
        <taxon>Bacteria</taxon>
        <taxon>Bacillati</taxon>
        <taxon>Actinomycetota</taxon>
        <taxon>Actinomycetes</taxon>
        <taxon>Micrococcales</taxon>
        <taxon>Promicromonosporaceae</taxon>
        <taxon>Isoptericola</taxon>
    </lineage>
</organism>
<dbReference type="InterPro" id="IPR011050">
    <property type="entry name" value="Pectin_lyase_fold/virulence"/>
</dbReference>
<dbReference type="EMBL" id="JBAGLP010000116">
    <property type="protein sequence ID" value="MEG3614738.1"/>
    <property type="molecule type" value="Genomic_DNA"/>
</dbReference>
<dbReference type="RefSeq" id="WP_332901495.1">
    <property type="nucleotide sequence ID" value="NZ_JBAGLP010000116.1"/>
</dbReference>
<comment type="caution">
    <text evidence="14">The sequence shown here is derived from an EMBL/GenBank/DDBJ whole genome shotgun (WGS) entry which is preliminary data.</text>
</comment>
<dbReference type="InterPro" id="IPR013783">
    <property type="entry name" value="Ig-like_fold"/>
</dbReference>
<evidence type="ECO:0000259" key="13">
    <source>
        <dbReference type="PROSITE" id="PS50853"/>
    </source>
</evidence>
<comment type="subcellular location">
    <subcellularLocation>
        <location evidence="2">Secreted</location>
    </subcellularLocation>
</comment>
<dbReference type="InterPro" id="IPR052052">
    <property type="entry name" value="Polysaccharide_Lyase_9"/>
</dbReference>
<dbReference type="SUPFAM" id="SSF49265">
    <property type="entry name" value="Fibronectin type III"/>
    <property type="match status" value="1"/>
</dbReference>
<feature type="region of interest" description="Disordered" evidence="11">
    <location>
        <begin position="506"/>
        <end position="540"/>
    </location>
</feature>
<reference evidence="14" key="1">
    <citation type="journal article" date="2024" name="Antonie Van Leeuwenhoek">
        <title>Isoptericola haloaureus sp. nov., a dimorphic actinobacterium isolated from mangrove sediments of southeast India, implicating biosaline agricultural significance through nitrogen fixation and salt tolerance genes.</title>
        <authorList>
            <person name="Prathaban M."/>
            <person name="Prathiviraj R."/>
            <person name="Ravichandran M."/>
            <person name="Natarajan S.D."/>
            <person name="Sobanaa M."/>
            <person name="Hari Krishna Kumar S."/>
            <person name="Chandrasekar V."/>
            <person name="Selvin J."/>
        </authorList>
    </citation>
    <scope>NUCLEOTIDE SEQUENCE</scope>
    <source>
        <strain evidence="14">MP1014</strain>
    </source>
</reference>
<keyword evidence="9" id="KW-0624">Polysaccharide degradation</keyword>
<dbReference type="Gene3D" id="2.60.40.2700">
    <property type="match status" value="1"/>
</dbReference>
<keyword evidence="9" id="KW-0119">Carbohydrate metabolism</keyword>
<keyword evidence="6" id="KW-0106">Calcium</keyword>
<dbReference type="InterPro" id="IPR058953">
    <property type="entry name" value="PelX-like_N"/>
</dbReference>
<evidence type="ECO:0000256" key="8">
    <source>
        <dbReference type="ARBA" id="ARBA00023295"/>
    </source>
</evidence>